<sequence length="103" mass="12323">MDITYRPEESMKALIHLGTTGHFPLFHDIWMTDPDMKEKRFQKITGIERARAKKLFQQVSKHRQLEHKKTVLLSMSDEDRKLFMKAFFKLVEGKILDQRPELH</sequence>
<evidence type="ECO:0000313" key="2">
    <source>
        <dbReference type="Proteomes" id="UP000235584"/>
    </source>
</evidence>
<reference evidence="1 2" key="1">
    <citation type="submission" date="2018-01" db="EMBL/GenBank/DDBJ databases">
        <title>Complete genome sequence of Bacteriovorax stolpii DSM12778.</title>
        <authorList>
            <person name="Tang B."/>
            <person name="Chang J."/>
        </authorList>
    </citation>
    <scope>NUCLEOTIDE SEQUENCE [LARGE SCALE GENOMIC DNA]</scope>
    <source>
        <strain evidence="1 2">DSM 12778</strain>
    </source>
</reference>
<dbReference type="AlphaFoldDB" id="A0A2K9NRS0"/>
<dbReference type="KEGG" id="bsto:C0V70_08835"/>
<gene>
    <name evidence="1" type="ORF">C0V70_08835</name>
</gene>
<proteinExistence type="predicted"/>
<protein>
    <submittedName>
        <fullName evidence="1">Uncharacterized protein</fullName>
    </submittedName>
</protein>
<keyword evidence="2" id="KW-1185">Reference proteome</keyword>
<name>A0A2K9NRS0_BACTC</name>
<dbReference type="Proteomes" id="UP000235584">
    <property type="component" value="Chromosome"/>
</dbReference>
<evidence type="ECO:0000313" key="1">
    <source>
        <dbReference type="EMBL" id="AUN98208.1"/>
    </source>
</evidence>
<organism evidence="1 2">
    <name type="scientific">Bacteriovorax stolpii</name>
    <name type="common">Bdellovibrio stolpii</name>
    <dbReference type="NCBI Taxonomy" id="960"/>
    <lineage>
        <taxon>Bacteria</taxon>
        <taxon>Pseudomonadati</taxon>
        <taxon>Bdellovibrionota</taxon>
        <taxon>Bacteriovoracia</taxon>
        <taxon>Bacteriovoracales</taxon>
        <taxon>Bacteriovoracaceae</taxon>
        <taxon>Bacteriovorax</taxon>
    </lineage>
</organism>
<dbReference type="RefSeq" id="WP_102243499.1">
    <property type="nucleotide sequence ID" value="NZ_CP025704.1"/>
</dbReference>
<accession>A0A2K9NRS0</accession>
<dbReference type="EMBL" id="CP025704">
    <property type="protein sequence ID" value="AUN98208.1"/>
    <property type="molecule type" value="Genomic_DNA"/>
</dbReference>